<dbReference type="InterPro" id="IPR051127">
    <property type="entry name" value="Fungal_SecMet_Regulators"/>
</dbReference>
<feature type="compositionally biased region" description="Polar residues" evidence="4">
    <location>
        <begin position="1"/>
        <end position="23"/>
    </location>
</feature>
<dbReference type="GO" id="GO:0008270">
    <property type="term" value="F:zinc ion binding"/>
    <property type="evidence" value="ECO:0007669"/>
    <property type="project" value="InterPro"/>
</dbReference>
<feature type="region of interest" description="Disordered" evidence="4">
    <location>
        <begin position="1"/>
        <end position="47"/>
    </location>
</feature>
<dbReference type="GO" id="GO:0006351">
    <property type="term" value="P:DNA-templated transcription"/>
    <property type="evidence" value="ECO:0007669"/>
    <property type="project" value="InterPro"/>
</dbReference>
<dbReference type="STRING" id="356882.A0A423WU53"/>
<dbReference type="InterPro" id="IPR007219">
    <property type="entry name" value="XnlR_reg_dom"/>
</dbReference>
<dbReference type="PROSITE" id="PS50181">
    <property type="entry name" value="FBOX"/>
    <property type="match status" value="1"/>
</dbReference>
<feature type="domain" description="F-box" evidence="5">
    <location>
        <begin position="723"/>
        <end position="770"/>
    </location>
</feature>
<evidence type="ECO:0000256" key="1">
    <source>
        <dbReference type="ARBA" id="ARBA00023015"/>
    </source>
</evidence>
<dbReference type="Pfam" id="PF04082">
    <property type="entry name" value="Fungal_trans"/>
    <property type="match status" value="1"/>
</dbReference>
<feature type="region of interest" description="Disordered" evidence="4">
    <location>
        <begin position="393"/>
        <end position="414"/>
    </location>
</feature>
<gene>
    <name evidence="6" type="ORF">VMCG_04120</name>
</gene>
<keyword evidence="7" id="KW-1185">Reference proteome</keyword>
<feature type="region of interest" description="Disordered" evidence="4">
    <location>
        <begin position="63"/>
        <end position="86"/>
    </location>
</feature>
<dbReference type="EMBL" id="LKEA01000009">
    <property type="protein sequence ID" value="ROW06807.1"/>
    <property type="molecule type" value="Genomic_DNA"/>
</dbReference>
<dbReference type="GO" id="GO:0000978">
    <property type="term" value="F:RNA polymerase II cis-regulatory region sequence-specific DNA binding"/>
    <property type="evidence" value="ECO:0007669"/>
    <property type="project" value="TreeGrafter"/>
</dbReference>
<sequence length="1292" mass="144297">MEATDPTTHTQNSGHKTATSNASTKDKTLRPRHGAGQEVTGINSHTRNVEFYGSSSSVALLSHVQRGGERSPVSSDASTTEHSESDAAAAALLSNLHNPAFSPPQPDAPSPGIEATVLTGAEAQVSAMEPTNFRQCSVFLHNFFSTLHCVYPILDKASFMERCEILWSGGEAAMKPHSSFVPLYYSVLSIGALLGYRDVEPVGGVSNQSWSRRFFNEARGRFNDLELVTNLEMVQSYFFMAKICQNELNAHWSYFYIGLAVRTALAMGINRSYEGIHKCLDSAKKTIELIYETYEHQEFFRTWFYNTTYTIFAASVILVYINQEASEAEIQPLLRLVSMAIEVLETMADECVVAGKSAKLLQKAMDTEAAMRSEKTSERLAATLMSMTGANTAASTSSASDGAGGGGGSLAEGSGVASDPMLGTEWRHSWGPGILLDNDMLGFDFGMPFMDFEDLSDSLIAGHSVCQVLFTGSSHKLDRLKLDQSMEAGPSFETARFRRRWAKKAEKCRERGLPEDAYVSSEEEPEDDTESLDAYDENNSYDPEVISEEEVSWSKSLHILGFNPDATGASKTFLAGPGRYTDYGGVEVEEGSDPNANGINDGMLNCYYSWDSEGPVFPFHMCCYEILAKHLTGSFDVSKLDKDLMYSIMRELAPDCAKALEDLDYGAVSSMQEQFWEFVPGYEYVVSHPRDVAGVEEVVLSMFGSRSFERLASDADPGGRAKCDPFTKLPYDLVYNVSAMLEDGDLLNLARASWPVHALLRDAGKFWQQRIRKSLPWFFELQECLEQDHTLLQRNDAKRIFLWAEKMTRPRRWITGPFIGVANRRRIWSVCEQLGEMYFPRMEVEEPVQSHVEKMIMEYSNCSSFVTTSAPETAKVDVVRSAYWLTSWSEMHSRPELFTTFWEGASLAGISLDVKRGAMGLDRRLLGRDDSTEGIYGDFMRLQENQWITGVILHIPPADIHFCRRWKHHPETVNDVSGAFTSPHGLTVILNTGEKRAFGTNKRGFSQRYLPVAPKWHLTGMVGMTGELNGKQQFVRLGLLQAQRPELDDYSKLPEPDAPPKPTPLQSLLWDEDYSDVLNHSIWDHPRLGLVHEHRDLNRYDDGIHPNLVPHEALIWARDQQDLRSLRRVSGYSVVGGTFSTPRAGGELTIDDVCGVTAEYTPESALMRRVIGVTKTSPGSEMRVENPWRHFEIDGPGGEMITEVQYAMHEKLKAMKIRTNRGRECYWGEVYAQNWRSLVAPRGETLVGLVMAFADPRGAGYKGKTCTHYNMTFVAALSMPLGIVEESQPVGE</sequence>
<evidence type="ECO:0000313" key="7">
    <source>
        <dbReference type="Proteomes" id="UP000283895"/>
    </source>
</evidence>
<evidence type="ECO:0000313" key="6">
    <source>
        <dbReference type="EMBL" id="ROW06807.1"/>
    </source>
</evidence>
<protein>
    <recommendedName>
        <fullName evidence="5">F-box domain-containing protein</fullName>
    </recommendedName>
</protein>
<evidence type="ECO:0000259" key="5">
    <source>
        <dbReference type="PROSITE" id="PS50181"/>
    </source>
</evidence>
<comment type="caution">
    <text evidence="6">The sequence shown here is derived from an EMBL/GenBank/DDBJ whole genome shotgun (WGS) entry which is preliminary data.</text>
</comment>
<evidence type="ECO:0000256" key="4">
    <source>
        <dbReference type="SAM" id="MobiDB-lite"/>
    </source>
</evidence>
<feature type="region of interest" description="Disordered" evidence="4">
    <location>
        <begin position="512"/>
        <end position="539"/>
    </location>
</feature>
<dbReference type="GO" id="GO:0000981">
    <property type="term" value="F:DNA-binding transcription factor activity, RNA polymerase II-specific"/>
    <property type="evidence" value="ECO:0007669"/>
    <property type="project" value="TreeGrafter"/>
</dbReference>
<proteinExistence type="predicted"/>
<feature type="compositionally biased region" description="Acidic residues" evidence="4">
    <location>
        <begin position="521"/>
        <end position="536"/>
    </location>
</feature>
<dbReference type="OrthoDB" id="2571985at2759"/>
<accession>A0A423WU53</accession>
<evidence type="ECO:0000256" key="2">
    <source>
        <dbReference type="ARBA" id="ARBA00023163"/>
    </source>
</evidence>
<dbReference type="Proteomes" id="UP000283895">
    <property type="component" value="Unassembled WGS sequence"/>
</dbReference>
<dbReference type="PANTHER" id="PTHR47424:SF15">
    <property type="entry name" value="ZN(II)2CYS6 TRANSCRIPTION FACTOR (EUROFUNG)"/>
    <property type="match status" value="1"/>
</dbReference>
<keyword evidence="1" id="KW-0805">Transcription regulation</keyword>
<name>A0A423WU53_9PEZI</name>
<dbReference type="CDD" id="cd12148">
    <property type="entry name" value="fungal_TF_MHR"/>
    <property type="match status" value="1"/>
</dbReference>
<organism evidence="6 7">
    <name type="scientific">Cytospora schulzeri</name>
    <dbReference type="NCBI Taxonomy" id="448051"/>
    <lineage>
        <taxon>Eukaryota</taxon>
        <taxon>Fungi</taxon>
        <taxon>Dikarya</taxon>
        <taxon>Ascomycota</taxon>
        <taxon>Pezizomycotina</taxon>
        <taxon>Sordariomycetes</taxon>
        <taxon>Sordariomycetidae</taxon>
        <taxon>Diaporthales</taxon>
        <taxon>Cytosporaceae</taxon>
        <taxon>Cytospora</taxon>
    </lineage>
</organism>
<reference evidence="6 7" key="1">
    <citation type="submission" date="2015-09" db="EMBL/GenBank/DDBJ databases">
        <title>Host preference determinants of Valsa canker pathogens revealed by comparative genomics.</title>
        <authorList>
            <person name="Yin Z."/>
            <person name="Huang L."/>
        </authorList>
    </citation>
    <scope>NUCLEOTIDE SEQUENCE [LARGE SCALE GENOMIC DNA]</scope>
    <source>
        <strain evidence="6 7">03-1</strain>
    </source>
</reference>
<dbReference type="PANTHER" id="PTHR47424">
    <property type="entry name" value="REGULATORY PROTEIN GAL4"/>
    <property type="match status" value="1"/>
</dbReference>
<dbReference type="GO" id="GO:0005634">
    <property type="term" value="C:nucleus"/>
    <property type="evidence" value="ECO:0007669"/>
    <property type="project" value="TreeGrafter"/>
</dbReference>
<evidence type="ECO:0000256" key="3">
    <source>
        <dbReference type="ARBA" id="ARBA00023242"/>
    </source>
</evidence>
<dbReference type="GO" id="GO:0000435">
    <property type="term" value="P:positive regulation of transcription from RNA polymerase II promoter by galactose"/>
    <property type="evidence" value="ECO:0007669"/>
    <property type="project" value="TreeGrafter"/>
</dbReference>
<dbReference type="InterPro" id="IPR001810">
    <property type="entry name" value="F-box_dom"/>
</dbReference>
<keyword evidence="3" id="KW-0539">Nucleus</keyword>
<keyword evidence="2" id="KW-0804">Transcription</keyword>